<name>F9VMY2_SULTO</name>
<dbReference type="InterPro" id="IPR029028">
    <property type="entry name" value="Alpha/beta_knot_MTases"/>
</dbReference>
<proteinExistence type="predicted"/>
<organism evidence="1 2">
    <name type="scientific">Sulfurisphaera tokodaii (strain DSM 16993 / JCM 10545 / NBRC 100140 / 7)</name>
    <name type="common">Sulfolobus tokodaii</name>
    <dbReference type="NCBI Taxonomy" id="273063"/>
    <lineage>
        <taxon>Archaea</taxon>
        <taxon>Thermoproteota</taxon>
        <taxon>Thermoprotei</taxon>
        <taxon>Sulfolobales</taxon>
        <taxon>Sulfolobaceae</taxon>
        <taxon>Sulfurisphaera</taxon>
    </lineage>
</organism>
<keyword evidence="2" id="KW-1185">Reference proteome</keyword>
<dbReference type="OrthoDB" id="4144at2157"/>
<sequence length="248" mass="28719">MMFPYPRRKELNVILFTSIFSTDKSLTEITLKMSFILRTLTIFRVSKLFWIDDLRNKYIKRVIIDIINYALKPPYLKKEIKIRKTLSKVGLLNPINIPSHIVEKEAIEGEYRIGSKGFFGLESKINTKSNVILIVNSNPVRIKEYNFYPYYNGFKFYFLNKNNILGKFENLLIASRSGKDPIKYSSEIKDMYEKKGITLIIGPPSGGLLKQLSDYIHVYNFLPNQGVKDIRVEEALISSLSILNFILG</sequence>
<dbReference type="AlphaFoldDB" id="F9VMY2"/>
<reference evidence="2" key="1">
    <citation type="journal article" date="2001" name="DNA Res.">
        <title>Complete genome sequence of an aerobic thermoacidophilic Crenarchaeon, Sulfolobus tokodaii strain7.</title>
        <authorList>
            <person name="Kawarabayasi Y."/>
            <person name="Hino Y."/>
            <person name="Horikawa H."/>
            <person name="Jin-no K."/>
            <person name="Takahashi M."/>
            <person name="Sekine M."/>
            <person name="Baba S."/>
            <person name="Ankai A."/>
            <person name="Kosugi H."/>
            <person name="Hosoyama A."/>
            <person name="Fukui S."/>
            <person name="Nagai Y."/>
            <person name="Nishijima K."/>
            <person name="Otsuka R."/>
            <person name="Nakazawa H."/>
            <person name="Takamiya M."/>
            <person name="Kato Y."/>
            <person name="Yoshizawa T."/>
            <person name="Tanaka T."/>
            <person name="Kudoh Y."/>
            <person name="Yamazaki J."/>
            <person name="Kushida N."/>
            <person name="Oguchi A."/>
            <person name="Aoki K."/>
            <person name="Masuda S."/>
            <person name="Yanagii M."/>
            <person name="Nishimura M."/>
            <person name="Yamagishi A."/>
            <person name="Oshima T."/>
            <person name="Kikuchi H."/>
        </authorList>
    </citation>
    <scope>NUCLEOTIDE SEQUENCE [LARGE SCALE GENOMIC DNA]</scope>
    <source>
        <strain evidence="2">DSM 16993 / JCM 10545 / NBRC 100140 / 7</strain>
    </source>
</reference>
<evidence type="ECO:0000313" key="1">
    <source>
        <dbReference type="EMBL" id="BAK54279.1"/>
    </source>
</evidence>
<gene>
    <name evidence="1" type="primary">ST0430</name>
    <name evidence="1" type="ordered locus">STK_04300</name>
</gene>
<dbReference type="PATRIC" id="fig|273063.9.peg.501"/>
<dbReference type="InterPro" id="IPR012340">
    <property type="entry name" value="NA-bd_OB-fold"/>
</dbReference>
<protein>
    <submittedName>
        <fullName evidence="1">Uncharacterized protein</fullName>
    </submittedName>
</protein>
<dbReference type="Pfam" id="PF02598">
    <property type="entry name" value="Methyltrn_RNA_3"/>
    <property type="match status" value="1"/>
</dbReference>
<dbReference type="Gene3D" id="2.40.50.140">
    <property type="entry name" value="Nucleic acid-binding proteins"/>
    <property type="match status" value="1"/>
</dbReference>
<dbReference type="SUPFAM" id="SSF75217">
    <property type="entry name" value="alpha/beta knot"/>
    <property type="match status" value="1"/>
</dbReference>
<dbReference type="Gene3D" id="3.40.1280.10">
    <property type="match status" value="1"/>
</dbReference>
<dbReference type="eggNOG" id="arCOG04069">
    <property type="taxonomic scope" value="Archaea"/>
</dbReference>
<dbReference type="EMBL" id="BA000023">
    <property type="protein sequence ID" value="BAK54279.1"/>
    <property type="molecule type" value="Genomic_DNA"/>
</dbReference>
<dbReference type="Proteomes" id="UP000001015">
    <property type="component" value="Chromosome"/>
</dbReference>
<evidence type="ECO:0000313" key="2">
    <source>
        <dbReference type="Proteomes" id="UP000001015"/>
    </source>
</evidence>
<dbReference type="STRING" id="273063.STK_04300"/>
<dbReference type="InterPro" id="IPR029026">
    <property type="entry name" value="tRNA_m1G_MTases_N"/>
</dbReference>
<dbReference type="InterPro" id="IPR003750">
    <property type="entry name" value="Put_MeTrfase-C9orf114-like"/>
</dbReference>
<accession>F9VMY2</accession>
<dbReference type="KEGG" id="sto:STK_04300"/>